<evidence type="ECO:0000313" key="2">
    <source>
        <dbReference type="Proteomes" id="UP000218944"/>
    </source>
</evidence>
<reference evidence="1 2" key="1">
    <citation type="submission" date="2017-08" db="EMBL/GenBank/DDBJ databases">
        <title>Genome sequence of Streptomyces albireticuli NRRL B-1670.</title>
        <authorList>
            <person name="Graham D.E."/>
            <person name="Mahan K.M."/>
            <person name="Klingeman D.M."/>
            <person name="Hettich R.L."/>
            <person name="Parry R.J."/>
            <person name="Spain J.C."/>
        </authorList>
    </citation>
    <scope>NUCLEOTIDE SEQUENCE [LARGE SCALE GENOMIC DNA]</scope>
    <source>
        <strain evidence="1 2">NRRL B-1670</strain>
    </source>
</reference>
<sequence>MALFAEEGVRSIRGSPVSRTWCAARATMTSEAMVLVVLVPGLRIRSSRVSRTPWCSPAPAAARPDTDR</sequence>
<proteinExistence type="predicted"/>
<keyword evidence="2" id="KW-1185">Reference proteome</keyword>
<dbReference type="AlphaFoldDB" id="A0A2A2D660"/>
<accession>A0A2A2D660</accession>
<dbReference type="Proteomes" id="UP000218944">
    <property type="component" value="Unassembled WGS sequence"/>
</dbReference>
<name>A0A2A2D660_9ACTN</name>
<dbReference type="EMBL" id="NSJV01000418">
    <property type="protein sequence ID" value="PAU46802.1"/>
    <property type="molecule type" value="Genomic_DNA"/>
</dbReference>
<evidence type="ECO:0000313" key="1">
    <source>
        <dbReference type="EMBL" id="PAU46802.1"/>
    </source>
</evidence>
<organism evidence="1 2">
    <name type="scientific">Streptomyces albireticuli</name>
    <dbReference type="NCBI Taxonomy" id="1940"/>
    <lineage>
        <taxon>Bacteria</taxon>
        <taxon>Bacillati</taxon>
        <taxon>Actinomycetota</taxon>
        <taxon>Actinomycetes</taxon>
        <taxon>Kitasatosporales</taxon>
        <taxon>Streptomycetaceae</taxon>
        <taxon>Streptomyces</taxon>
    </lineage>
</organism>
<comment type="caution">
    <text evidence="1">The sequence shown here is derived from an EMBL/GenBank/DDBJ whole genome shotgun (WGS) entry which is preliminary data.</text>
</comment>
<gene>
    <name evidence="1" type="ORF">CK936_22335</name>
</gene>
<protein>
    <submittedName>
        <fullName evidence="1">Uncharacterized protein</fullName>
    </submittedName>
</protein>